<accession>A0A3P7S253</accession>
<dbReference type="RefSeq" id="WP_125137830.1">
    <property type="nucleotide sequence ID" value="NZ_LR130778.1"/>
</dbReference>
<dbReference type="SUPFAM" id="SSF55729">
    <property type="entry name" value="Acyl-CoA N-acyltransferases (Nat)"/>
    <property type="match status" value="1"/>
</dbReference>
<evidence type="ECO:0000259" key="1">
    <source>
        <dbReference type="PROSITE" id="PS51186"/>
    </source>
</evidence>
<sequence>MKIRRTTLEDLDEILIIYADARAFMKKQNNSGQWGEDYPRRELLESDISLDRSYVCVLDNHIVGTFCFEVGIDPTYLEIFEGAWLDDAPYAVIHRIASAKGSKGVASFCVNWCFNQHPNIRIDTHRNNDPMISFLEKNGYVRCGIIYIENGDERIAFHKVN</sequence>
<protein>
    <submittedName>
        <fullName evidence="2">GNAT family N-acetyltransferase</fullName>
    </submittedName>
</protein>
<feature type="domain" description="N-acetyltransferase" evidence="1">
    <location>
        <begin position="1"/>
        <end position="161"/>
    </location>
</feature>
<gene>
    <name evidence="2" type="ORF">PATL70BA_2836</name>
</gene>
<reference evidence="2 3" key="1">
    <citation type="submission" date="2018-09" db="EMBL/GenBank/DDBJ databases">
        <authorList>
            <person name="Postec A."/>
        </authorList>
    </citation>
    <scope>NUCLEOTIDE SEQUENCE [LARGE SCALE GENOMIC DNA]</scope>
    <source>
        <strain evidence="2">70B-A</strain>
    </source>
</reference>
<dbReference type="EMBL" id="LR130778">
    <property type="protein sequence ID" value="VDN48742.1"/>
    <property type="molecule type" value="Genomic_DNA"/>
</dbReference>
<dbReference type="Gene3D" id="3.40.630.30">
    <property type="match status" value="1"/>
</dbReference>
<keyword evidence="3" id="KW-1185">Reference proteome</keyword>
<dbReference type="Proteomes" id="UP000279029">
    <property type="component" value="Chromosome"/>
</dbReference>
<dbReference type="KEGG" id="cbar:PATL70BA_2836"/>
<keyword evidence="2" id="KW-0808">Transferase</keyword>
<dbReference type="PROSITE" id="PS51186">
    <property type="entry name" value="GNAT"/>
    <property type="match status" value="1"/>
</dbReference>
<name>A0A3P7S253_9FIRM</name>
<evidence type="ECO:0000313" key="2">
    <source>
        <dbReference type="EMBL" id="VDN48742.1"/>
    </source>
</evidence>
<dbReference type="AlphaFoldDB" id="A0A3P7S253"/>
<dbReference type="GO" id="GO:0016747">
    <property type="term" value="F:acyltransferase activity, transferring groups other than amino-acyl groups"/>
    <property type="evidence" value="ECO:0007669"/>
    <property type="project" value="InterPro"/>
</dbReference>
<evidence type="ECO:0000313" key="3">
    <source>
        <dbReference type="Proteomes" id="UP000279029"/>
    </source>
</evidence>
<proteinExistence type="predicted"/>
<organism evidence="2 3">
    <name type="scientific">Petrocella atlantisensis</name>
    <dbReference type="NCBI Taxonomy" id="2173034"/>
    <lineage>
        <taxon>Bacteria</taxon>
        <taxon>Bacillati</taxon>
        <taxon>Bacillota</taxon>
        <taxon>Clostridia</taxon>
        <taxon>Lachnospirales</taxon>
        <taxon>Vallitaleaceae</taxon>
        <taxon>Petrocella</taxon>
    </lineage>
</organism>
<dbReference type="InterPro" id="IPR016181">
    <property type="entry name" value="Acyl_CoA_acyltransferase"/>
</dbReference>
<dbReference type="InterPro" id="IPR000182">
    <property type="entry name" value="GNAT_dom"/>
</dbReference>
<dbReference type="OrthoDB" id="9796381at2"/>